<organism evidence="2 3">
    <name type="scientific">Yoonia maritima</name>
    <dbReference type="NCBI Taxonomy" id="1435347"/>
    <lineage>
        <taxon>Bacteria</taxon>
        <taxon>Pseudomonadati</taxon>
        <taxon>Pseudomonadota</taxon>
        <taxon>Alphaproteobacteria</taxon>
        <taxon>Rhodobacterales</taxon>
        <taxon>Paracoccaceae</taxon>
        <taxon>Yoonia</taxon>
    </lineage>
</organism>
<gene>
    <name evidence="2" type="ORF">CLV80_101218</name>
</gene>
<evidence type="ECO:0000313" key="2">
    <source>
        <dbReference type="EMBL" id="PRY80366.1"/>
    </source>
</evidence>
<dbReference type="Pfam" id="PF24891">
    <property type="entry name" value="DUF7742"/>
    <property type="match status" value="1"/>
</dbReference>
<name>A0A2T0W4G1_9RHOB</name>
<evidence type="ECO:0000313" key="3">
    <source>
        <dbReference type="Proteomes" id="UP000238007"/>
    </source>
</evidence>
<reference evidence="2 3" key="1">
    <citation type="submission" date="2018-03" db="EMBL/GenBank/DDBJ databases">
        <title>Genomic Encyclopedia of Archaeal and Bacterial Type Strains, Phase II (KMG-II): from individual species to whole genera.</title>
        <authorList>
            <person name="Goeker M."/>
        </authorList>
    </citation>
    <scope>NUCLEOTIDE SEQUENCE [LARGE SCALE GENOMIC DNA]</scope>
    <source>
        <strain evidence="2 3">DSM 101533</strain>
    </source>
</reference>
<dbReference type="Proteomes" id="UP000238007">
    <property type="component" value="Unassembled WGS sequence"/>
</dbReference>
<dbReference type="EMBL" id="PVTP01000001">
    <property type="protein sequence ID" value="PRY80366.1"/>
    <property type="molecule type" value="Genomic_DNA"/>
</dbReference>
<accession>A0A2T0W4G1</accession>
<proteinExistence type="predicted"/>
<dbReference type="OrthoDB" id="7863415at2"/>
<keyword evidence="3" id="KW-1185">Reference proteome</keyword>
<dbReference type="AlphaFoldDB" id="A0A2T0W4G1"/>
<evidence type="ECO:0000259" key="1">
    <source>
        <dbReference type="Pfam" id="PF24891"/>
    </source>
</evidence>
<sequence length="94" mass="10625">MRPVQLADLEVAVWVLLAVPVPARHQMVIQLYQEASIAEQYRKTTGKLHPLYGNGTLMSAAQKHAMMPRNAFCDPDYLRCMAILATELSVDRDR</sequence>
<comment type="caution">
    <text evidence="2">The sequence shown here is derived from an EMBL/GenBank/DDBJ whole genome shotgun (WGS) entry which is preliminary data.</text>
</comment>
<dbReference type="RefSeq" id="WP_106353855.1">
    <property type="nucleotide sequence ID" value="NZ_PVTP01000001.1"/>
</dbReference>
<protein>
    <recommendedName>
        <fullName evidence="1">DUF7742 domain-containing protein</fullName>
    </recommendedName>
</protein>
<feature type="domain" description="DUF7742" evidence="1">
    <location>
        <begin position="2"/>
        <end position="86"/>
    </location>
</feature>
<dbReference type="InterPro" id="IPR056644">
    <property type="entry name" value="DUF7742"/>
</dbReference>